<sequence>MNAASPGLLRRRIAIERPADVADGAGGVTRGFAPLAQAFAEVEPLTAEQAERGRALGLRKLWRVTIRARGDVTGGCRVAWRERTLDVLAVRALDADDRFEEMLCEEIVP</sequence>
<proteinExistence type="predicted"/>
<dbReference type="InterPro" id="IPR008767">
    <property type="entry name" value="Phage_SPP1_head-tail_adaptor"/>
</dbReference>
<dbReference type="Gene3D" id="2.40.10.270">
    <property type="entry name" value="Bacteriophage SPP1 head-tail adaptor protein"/>
    <property type="match status" value="1"/>
</dbReference>
<reference evidence="1" key="1">
    <citation type="journal article" date="2014" name="Int. J. Syst. Evol. Microbiol.">
        <title>Complete genome sequence of Corynebacterium casei LMG S-19264T (=DSM 44701T), isolated from a smear-ripened cheese.</title>
        <authorList>
            <consortium name="US DOE Joint Genome Institute (JGI-PGF)"/>
            <person name="Walter F."/>
            <person name="Albersmeier A."/>
            <person name="Kalinowski J."/>
            <person name="Ruckert C."/>
        </authorList>
    </citation>
    <scope>NUCLEOTIDE SEQUENCE</scope>
    <source>
        <strain evidence="1">VKM B-2347</strain>
    </source>
</reference>
<dbReference type="NCBIfam" id="TIGR01563">
    <property type="entry name" value="gp16_SPP1"/>
    <property type="match status" value="1"/>
</dbReference>
<gene>
    <name evidence="1" type="ORF">GCM10008179_15420</name>
</gene>
<protein>
    <recommendedName>
        <fullName evidence="3">Head-tail adaptor protein</fullName>
    </recommendedName>
</protein>
<comment type="caution">
    <text evidence="1">The sequence shown here is derived from an EMBL/GenBank/DDBJ whole genome shotgun (WGS) entry which is preliminary data.</text>
</comment>
<keyword evidence="2" id="KW-1185">Reference proteome</keyword>
<evidence type="ECO:0000313" key="1">
    <source>
        <dbReference type="EMBL" id="GLK67904.1"/>
    </source>
</evidence>
<dbReference type="Proteomes" id="UP001143372">
    <property type="component" value="Unassembled WGS sequence"/>
</dbReference>
<dbReference type="Pfam" id="PF05521">
    <property type="entry name" value="Phage_HCP"/>
    <property type="match status" value="1"/>
</dbReference>
<dbReference type="AlphaFoldDB" id="A0A9W6J254"/>
<evidence type="ECO:0000313" key="2">
    <source>
        <dbReference type="Proteomes" id="UP001143372"/>
    </source>
</evidence>
<reference evidence="1" key="2">
    <citation type="submission" date="2023-01" db="EMBL/GenBank/DDBJ databases">
        <authorList>
            <person name="Sun Q."/>
            <person name="Evtushenko L."/>
        </authorList>
    </citation>
    <scope>NUCLEOTIDE SEQUENCE</scope>
    <source>
        <strain evidence="1">VKM B-2347</strain>
    </source>
</reference>
<dbReference type="EMBL" id="BSFI01000007">
    <property type="protein sequence ID" value="GLK67904.1"/>
    <property type="molecule type" value="Genomic_DNA"/>
</dbReference>
<organism evidence="1 2">
    <name type="scientific">Hansschlegelia plantiphila</name>
    <dbReference type="NCBI Taxonomy" id="374655"/>
    <lineage>
        <taxon>Bacteria</taxon>
        <taxon>Pseudomonadati</taxon>
        <taxon>Pseudomonadota</taxon>
        <taxon>Alphaproteobacteria</taxon>
        <taxon>Hyphomicrobiales</taxon>
        <taxon>Methylopilaceae</taxon>
        <taxon>Hansschlegelia</taxon>
    </lineage>
</organism>
<evidence type="ECO:0008006" key="3">
    <source>
        <dbReference type="Google" id="ProtNLM"/>
    </source>
</evidence>
<dbReference type="RefSeq" id="WP_271168146.1">
    <property type="nucleotide sequence ID" value="NZ_BSFI01000007.1"/>
</dbReference>
<accession>A0A9W6J254</accession>
<name>A0A9W6J254_9HYPH</name>
<dbReference type="InterPro" id="IPR038666">
    <property type="entry name" value="SSP1_head-tail_sf"/>
</dbReference>